<dbReference type="GO" id="GO:0009294">
    <property type="term" value="P:DNA-mediated transformation"/>
    <property type="evidence" value="ECO:0007669"/>
    <property type="project" value="InterPro"/>
</dbReference>
<comment type="similarity">
    <text evidence="1">Belongs to the DprA/Smf family.</text>
</comment>
<dbReference type="RefSeq" id="WP_147665305.1">
    <property type="nucleotide sequence ID" value="NZ_VDUW01000001.1"/>
</dbReference>
<dbReference type="InterPro" id="IPR057666">
    <property type="entry name" value="DrpA_SLOG"/>
</dbReference>
<dbReference type="SUPFAM" id="SSF102405">
    <property type="entry name" value="MCP/YpsA-like"/>
    <property type="match status" value="1"/>
</dbReference>
<dbReference type="AlphaFoldDB" id="A0A5C8P236"/>
<feature type="domain" description="Smf/DprA SLOG" evidence="2">
    <location>
        <begin position="80"/>
        <end position="288"/>
    </location>
</feature>
<dbReference type="PANTHER" id="PTHR43022:SF1">
    <property type="entry name" value="PROTEIN SMF"/>
    <property type="match status" value="1"/>
</dbReference>
<dbReference type="Gene3D" id="3.40.50.450">
    <property type="match status" value="1"/>
</dbReference>
<evidence type="ECO:0000313" key="3">
    <source>
        <dbReference type="EMBL" id="TXL67669.1"/>
    </source>
</evidence>
<proteinExistence type="inferred from homology"/>
<gene>
    <name evidence="3" type="primary">dprA</name>
    <name evidence="3" type="ORF">FHP05_01240</name>
</gene>
<dbReference type="Pfam" id="PF02481">
    <property type="entry name" value="DNA_processg_A"/>
    <property type="match status" value="1"/>
</dbReference>
<dbReference type="Proteomes" id="UP000321574">
    <property type="component" value="Unassembled WGS sequence"/>
</dbReference>
<comment type="caution">
    <text evidence="3">The sequence shown here is derived from an EMBL/GenBank/DDBJ whole genome shotgun (WGS) entry which is preliminary data.</text>
</comment>
<dbReference type="EMBL" id="VDUW01000001">
    <property type="protein sequence ID" value="TXL67669.1"/>
    <property type="molecule type" value="Genomic_DNA"/>
</dbReference>
<organism evidence="3 4">
    <name type="scientific">Cerasibacillus terrae</name>
    <dbReference type="NCBI Taxonomy" id="2498845"/>
    <lineage>
        <taxon>Bacteria</taxon>
        <taxon>Bacillati</taxon>
        <taxon>Bacillota</taxon>
        <taxon>Bacilli</taxon>
        <taxon>Bacillales</taxon>
        <taxon>Bacillaceae</taxon>
        <taxon>Cerasibacillus</taxon>
    </lineage>
</organism>
<dbReference type="OrthoDB" id="9785707at2"/>
<sequence length="302" mass="34610">MLTKKARYRLIQLHFCQGVTRRTIRKILHQDPTLSLIEQLTPSEMHQLFTIPFKHATLLYKGIRDSEQLRKIIHYEKRYQIITIFDEKYPLTLRNIPDPPYVLYAVGDLDLLNYPKNISVIGTRKPSYQVRDKIEYVIKPLLDNNWLIVSGMAIGVDSMAHHFTLNNHGKTIAVLGSGFEHIYPKRNTPLFYQIAKKGLALSEYPPEIPPKSYHFPERNRIISGLSFGTLVIEATERSGTLITVDQALDQGREVYAVPGTPTMPQTKGCHKIIQEGAKLVSNATDIEDDWASFGKEWLQQKL</sequence>
<evidence type="ECO:0000313" key="4">
    <source>
        <dbReference type="Proteomes" id="UP000321574"/>
    </source>
</evidence>
<dbReference type="InterPro" id="IPR003488">
    <property type="entry name" value="DprA"/>
</dbReference>
<evidence type="ECO:0000259" key="2">
    <source>
        <dbReference type="Pfam" id="PF02481"/>
    </source>
</evidence>
<name>A0A5C8P236_9BACI</name>
<dbReference type="NCBIfam" id="TIGR00732">
    <property type="entry name" value="dprA"/>
    <property type="match status" value="1"/>
</dbReference>
<accession>A0A5C8P236</accession>
<protein>
    <submittedName>
        <fullName evidence="3">DNA-protecting protein DprA</fullName>
    </submittedName>
</protein>
<reference evidence="3 4" key="1">
    <citation type="submission" date="2019-06" db="EMBL/GenBank/DDBJ databases">
        <title>Cerasibacillus sp. nov., isolated from maize field.</title>
        <authorList>
            <person name="Lin S.-Y."/>
            <person name="Tsai C.-F."/>
            <person name="Young C.-C."/>
        </authorList>
    </citation>
    <scope>NUCLEOTIDE SEQUENCE [LARGE SCALE GENOMIC DNA]</scope>
    <source>
        <strain evidence="3 4">CC-CFT480</strain>
    </source>
</reference>
<keyword evidence="4" id="KW-1185">Reference proteome</keyword>
<evidence type="ECO:0000256" key="1">
    <source>
        <dbReference type="ARBA" id="ARBA00006525"/>
    </source>
</evidence>
<dbReference type="PANTHER" id="PTHR43022">
    <property type="entry name" value="PROTEIN SMF"/>
    <property type="match status" value="1"/>
</dbReference>